<dbReference type="InterPro" id="IPR012678">
    <property type="entry name" value="Ribosomal_uL23/eL15/eS24_sf"/>
</dbReference>
<dbReference type="GeneID" id="54472077"/>
<proteinExistence type="inferred from homology"/>
<keyword evidence="7" id="KW-1185">Reference proteome</keyword>
<dbReference type="RefSeq" id="XP_033589723.1">
    <property type="nucleotide sequence ID" value="XM_033731075.1"/>
</dbReference>
<dbReference type="Gene3D" id="3.30.70.330">
    <property type="match status" value="1"/>
</dbReference>
<evidence type="ECO:0000256" key="3">
    <source>
        <dbReference type="ARBA" id="ARBA00023274"/>
    </source>
</evidence>
<keyword evidence="2" id="KW-0689">Ribosomal protein</keyword>
<evidence type="ECO:0000313" key="7">
    <source>
        <dbReference type="Proteomes" id="UP000799767"/>
    </source>
</evidence>
<protein>
    <recommendedName>
        <fullName evidence="4">Large ribosomal subunit protein uL23m</fullName>
    </recommendedName>
</protein>
<dbReference type="InterPro" id="IPR012677">
    <property type="entry name" value="Nucleotide-bd_a/b_plait_sf"/>
</dbReference>
<organism evidence="6 7">
    <name type="scientific">Neohortaea acidophila</name>
    <dbReference type="NCBI Taxonomy" id="245834"/>
    <lineage>
        <taxon>Eukaryota</taxon>
        <taxon>Fungi</taxon>
        <taxon>Dikarya</taxon>
        <taxon>Ascomycota</taxon>
        <taxon>Pezizomycotina</taxon>
        <taxon>Dothideomycetes</taxon>
        <taxon>Dothideomycetidae</taxon>
        <taxon>Mycosphaerellales</taxon>
        <taxon>Teratosphaeriaceae</taxon>
        <taxon>Neohortaea</taxon>
    </lineage>
</organism>
<dbReference type="GO" id="GO:0003735">
    <property type="term" value="F:structural constituent of ribosome"/>
    <property type="evidence" value="ECO:0007669"/>
    <property type="project" value="InterPro"/>
</dbReference>
<dbReference type="SUPFAM" id="SSF54189">
    <property type="entry name" value="Ribosomal proteins S24e, L23 and L15e"/>
    <property type="match status" value="1"/>
</dbReference>
<gene>
    <name evidence="6" type="ORF">BDY17DRAFT_250558</name>
</gene>
<dbReference type="PANTHER" id="PTHR12059">
    <property type="entry name" value="RIBOSOMAL PROTEIN L23-RELATED"/>
    <property type="match status" value="1"/>
</dbReference>
<reference evidence="6" key="1">
    <citation type="journal article" date="2020" name="Stud. Mycol.">
        <title>101 Dothideomycetes genomes: a test case for predicting lifestyles and emergence of pathogens.</title>
        <authorList>
            <person name="Haridas S."/>
            <person name="Albert R."/>
            <person name="Binder M."/>
            <person name="Bloem J."/>
            <person name="Labutti K."/>
            <person name="Salamov A."/>
            <person name="Andreopoulos B."/>
            <person name="Baker S."/>
            <person name="Barry K."/>
            <person name="Bills G."/>
            <person name="Bluhm B."/>
            <person name="Cannon C."/>
            <person name="Castanera R."/>
            <person name="Culley D."/>
            <person name="Daum C."/>
            <person name="Ezra D."/>
            <person name="Gonzalez J."/>
            <person name="Henrissat B."/>
            <person name="Kuo A."/>
            <person name="Liang C."/>
            <person name="Lipzen A."/>
            <person name="Lutzoni F."/>
            <person name="Magnuson J."/>
            <person name="Mondo S."/>
            <person name="Nolan M."/>
            <person name="Ohm R."/>
            <person name="Pangilinan J."/>
            <person name="Park H.-J."/>
            <person name="Ramirez L."/>
            <person name="Alfaro M."/>
            <person name="Sun H."/>
            <person name="Tritt A."/>
            <person name="Yoshinaga Y."/>
            <person name="Zwiers L.-H."/>
            <person name="Turgeon B."/>
            <person name="Goodwin S."/>
            <person name="Spatafora J."/>
            <person name="Crous P."/>
            <person name="Grigoriev I."/>
        </authorList>
    </citation>
    <scope>NUCLEOTIDE SEQUENCE</scope>
    <source>
        <strain evidence="6">CBS 113389</strain>
    </source>
</reference>
<evidence type="ECO:0000256" key="4">
    <source>
        <dbReference type="ARBA" id="ARBA00039977"/>
    </source>
</evidence>
<name>A0A6A6PUP7_9PEZI</name>
<dbReference type="InterPro" id="IPR013025">
    <property type="entry name" value="Ribosomal_uL23-like"/>
</dbReference>
<evidence type="ECO:0000256" key="1">
    <source>
        <dbReference type="ARBA" id="ARBA00006700"/>
    </source>
</evidence>
<sequence>MALPFKVGKKELFLPNFIITFLRNQTLPANYARFEVPLWFSKLDLRDYLYHAYNVRIFSVTSYVKQQRARFGAPGGEENQTPMMRKWHRPRAKKFMTVQLERPFVWPEEPEDLTAWDKETVEAQRGHQEAERDKMMPTADTLVNEDRRKSMKEQARALLEGREKWEPRGREKNLTSMMARR</sequence>
<evidence type="ECO:0000313" key="6">
    <source>
        <dbReference type="EMBL" id="KAF2483153.1"/>
    </source>
</evidence>
<dbReference type="GO" id="GO:0005762">
    <property type="term" value="C:mitochondrial large ribosomal subunit"/>
    <property type="evidence" value="ECO:0007669"/>
    <property type="project" value="TreeGrafter"/>
</dbReference>
<dbReference type="AlphaFoldDB" id="A0A6A6PUP7"/>
<dbReference type="OrthoDB" id="275582at2759"/>
<dbReference type="PANTHER" id="PTHR12059:SF5">
    <property type="entry name" value="LARGE RIBOSOMAL SUBUNIT PROTEIN UL23M"/>
    <property type="match status" value="1"/>
</dbReference>
<keyword evidence="3" id="KW-0687">Ribonucleoprotein</keyword>
<evidence type="ECO:0000256" key="2">
    <source>
        <dbReference type="ARBA" id="ARBA00022980"/>
    </source>
</evidence>
<dbReference type="EMBL" id="MU001635">
    <property type="protein sequence ID" value="KAF2483153.1"/>
    <property type="molecule type" value="Genomic_DNA"/>
</dbReference>
<dbReference type="Proteomes" id="UP000799767">
    <property type="component" value="Unassembled WGS sequence"/>
</dbReference>
<accession>A0A6A6PUP7</accession>
<dbReference type="GO" id="GO:0032543">
    <property type="term" value="P:mitochondrial translation"/>
    <property type="evidence" value="ECO:0007669"/>
    <property type="project" value="TreeGrafter"/>
</dbReference>
<evidence type="ECO:0000256" key="5">
    <source>
        <dbReference type="SAM" id="MobiDB-lite"/>
    </source>
</evidence>
<feature type="region of interest" description="Disordered" evidence="5">
    <location>
        <begin position="142"/>
        <end position="181"/>
    </location>
</feature>
<comment type="similarity">
    <text evidence="1">Belongs to the universal ribosomal protein uL23 family.</text>
</comment>
<feature type="compositionally biased region" description="Basic and acidic residues" evidence="5">
    <location>
        <begin position="144"/>
        <end position="173"/>
    </location>
</feature>